<gene>
    <name evidence="8" type="primary">copD</name>
    <name evidence="8" type="ORF">ACFQ1E_14130</name>
</gene>
<feature type="transmembrane region" description="Helical" evidence="6">
    <location>
        <begin position="12"/>
        <end position="31"/>
    </location>
</feature>
<protein>
    <submittedName>
        <fullName evidence="8">Copper homeostasis membrane protein CopD</fullName>
    </submittedName>
</protein>
<dbReference type="InterPro" id="IPR047689">
    <property type="entry name" value="CopD"/>
</dbReference>
<evidence type="ECO:0000313" key="8">
    <source>
        <dbReference type="EMBL" id="MFD0947485.1"/>
    </source>
</evidence>
<evidence type="ECO:0000256" key="4">
    <source>
        <dbReference type="ARBA" id="ARBA00022989"/>
    </source>
</evidence>
<proteinExistence type="predicted"/>
<evidence type="ECO:0000256" key="5">
    <source>
        <dbReference type="ARBA" id="ARBA00023136"/>
    </source>
</evidence>
<feature type="transmembrane region" description="Helical" evidence="6">
    <location>
        <begin position="158"/>
        <end position="178"/>
    </location>
</feature>
<dbReference type="PANTHER" id="PTHR34820">
    <property type="entry name" value="INNER MEMBRANE PROTEIN YEBZ"/>
    <property type="match status" value="1"/>
</dbReference>
<organism evidence="8 9">
    <name type="scientific">Sphingomonas canadensis</name>
    <dbReference type="NCBI Taxonomy" id="1219257"/>
    <lineage>
        <taxon>Bacteria</taxon>
        <taxon>Pseudomonadati</taxon>
        <taxon>Pseudomonadota</taxon>
        <taxon>Alphaproteobacteria</taxon>
        <taxon>Sphingomonadales</taxon>
        <taxon>Sphingomonadaceae</taxon>
        <taxon>Sphingomonas</taxon>
    </lineage>
</organism>
<keyword evidence="5 6" id="KW-0472">Membrane</keyword>
<evidence type="ECO:0000256" key="1">
    <source>
        <dbReference type="ARBA" id="ARBA00004651"/>
    </source>
</evidence>
<accession>A0ABW3H9V7</accession>
<feature type="transmembrane region" description="Helical" evidence="6">
    <location>
        <begin position="284"/>
        <end position="302"/>
    </location>
</feature>
<evidence type="ECO:0000256" key="6">
    <source>
        <dbReference type="SAM" id="Phobius"/>
    </source>
</evidence>
<evidence type="ECO:0000256" key="3">
    <source>
        <dbReference type="ARBA" id="ARBA00022692"/>
    </source>
</evidence>
<feature type="transmembrane region" description="Helical" evidence="6">
    <location>
        <begin position="199"/>
        <end position="222"/>
    </location>
</feature>
<evidence type="ECO:0000259" key="7">
    <source>
        <dbReference type="Pfam" id="PF05425"/>
    </source>
</evidence>
<keyword evidence="9" id="KW-1185">Reference proteome</keyword>
<feature type="transmembrane region" description="Helical" evidence="6">
    <location>
        <begin position="52"/>
        <end position="76"/>
    </location>
</feature>
<evidence type="ECO:0000313" key="9">
    <source>
        <dbReference type="Proteomes" id="UP001596977"/>
    </source>
</evidence>
<dbReference type="RefSeq" id="WP_264945245.1">
    <property type="nucleotide sequence ID" value="NZ_JAPDRA010000007.1"/>
</dbReference>
<dbReference type="Pfam" id="PF05425">
    <property type="entry name" value="CopD"/>
    <property type="match status" value="1"/>
</dbReference>
<dbReference type="Proteomes" id="UP001596977">
    <property type="component" value="Unassembled WGS sequence"/>
</dbReference>
<feature type="domain" description="Copper resistance protein D" evidence="7">
    <location>
        <begin position="194"/>
        <end position="301"/>
    </location>
</feature>
<dbReference type="InterPro" id="IPR008457">
    <property type="entry name" value="Cu-R_CopD_dom"/>
</dbReference>
<feature type="transmembrane region" description="Helical" evidence="6">
    <location>
        <begin position="96"/>
        <end position="113"/>
    </location>
</feature>
<keyword evidence="4 6" id="KW-1133">Transmembrane helix</keyword>
<feature type="transmembrane region" description="Helical" evidence="6">
    <location>
        <begin position="234"/>
        <end position="255"/>
    </location>
</feature>
<reference evidence="9" key="1">
    <citation type="journal article" date="2019" name="Int. J. Syst. Evol. Microbiol.">
        <title>The Global Catalogue of Microorganisms (GCM) 10K type strain sequencing project: providing services to taxonomists for standard genome sequencing and annotation.</title>
        <authorList>
            <consortium name="The Broad Institute Genomics Platform"/>
            <consortium name="The Broad Institute Genome Sequencing Center for Infectious Disease"/>
            <person name="Wu L."/>
            <person name="Ma J."/>
        </authorList>
    </citation>
    <scope>NUCLEOTIDE SEQUENCE [LARGE SCALE GENOMIC DNA]</scope>
    <source>
        <strain evidence="9">CCUG 62982</strain>
    </source>
</reference>
<sequence length="311" mass="32380">MSDMGAVAIRLGLYLDLMALFGIAAFALYALRGEERRFDGPIALGPWLWGSAALGAALSLGGLAMLAASMAGVPLASVDLASIEMIVGGTSVGTAWLFRMAALLIALVVAFALRRWPVAALSLVTLAAAVALASLAWGGHGAMDDGAVGWLHLSADIAHLWAAGIWVGALLALLLLVFRRRELVDRDHLILSHRALDGFSLVGTITVGSIIVSGLINSWLLVGLSNILKLPESLYGQLLIAKLALFGAMAALATANRFRLVPAFERSLATDDHVGALSALRRSLTIETGCAIAVLALVAWLGTLEPSASAM</sequence>
<name>A0ABW3H9V7_9SPHN</name>
<feature type="transmembrane region" description="Helical" evidence="6">
    <location>
        <begin position="120"/>
        <end position="138"/>
    </location>
</feature>
<dbReference type="InterPro" id="IPR032694">
    <property type="entry name" value="CopC/D"/>
</dbReference>
<dbReference type="EMBL" id="JBHTJG010000007">
    <property type="protein sequence ID" value="MFD0947485.1"/>
    <property type="molecule type" value="Genomic_DNA"/>
</dbReference>
<comment type="caution">
    <text evidence="8">The sequence shown here is derived from an EMBL/GenBank/DDBJ whole genome shotgun (WGS) entry which is preliminary data.</text>
</comment>
<dbReference type="NCBIfam" id="NF033808">
    <property type="entry name" value="copper_CopD"/>
    <property type="match status" value="1"/>
</dbReference>
<evidence type="ECO:0000256" key="2">
    <source>
        <dbReference type="ARBA" id="ARBA00022475"/>
    </source>
</evidence>
<keyword evidence="2" id="KW-1003">Cell membrane</keyword>
<dbReference type="PANTHER" id="PTHR34820:SF4">
    <property type="entry name" value="INNER MEMBRANE PROTEIN YEBZ"/>
    <property type="match status" value="1"/>
</dbReference>
<comment type="subcellular location">
    <subcellularLocation>
        <location evidence="1">Cell membrane</location>
        <topology evidence="1">Multi-pass membrane protein</topology>
    </subcellularLocation>
</comment>
<keyword evidence="3 6" id="KW-0812">Transmembrane</keyword>